<protein>
    <submittedName>
        <fullName evidence="1">Uncharacterized protein</fullName>
    </submittedName>
</protein>
<organism evidence="1 2">
    <name type="scientific">Crocosphaera watsonii WH 8501</name>
    <dbReference type="NCBI Taxonomy" id="165597"/>
    <lineage>
        <taxon>Bacteria</taxon>
        <taxon>Bacillati</taxon>
        <taxon>Cyanobacteriota</taxon>
        <taxon>Cyanophyceae</taxon>
        <taxon>Oscillatoriophycideae</taxon>
        <taxon>Chroococcales</taxon>
        <taxon>Aphanothecaceae</taxon>
        <taxon>Crocosphaera</taxon>
    </lineage>
</organism>
<dbReference type="RefSeq" id="WP_007304629.1">
    <property type="nucleotide sequence ID" value="NZ_AADV02000003.1"/>
</dbReference>
<dbReference type="EMBL" id="AADV02000003">
    <property type="protein sequence ID" value="EAM51995.1"/>
    <property type="molecule type" value="Genomic_DNA"/>
</dbReference>
<keyword evidence="2" id="KW-1185">Reference proteome</keyword>
<dbReference type="KEGG" id="cwa:CwatDRAFT_5031"/>
<dbReference type="AlphaFoldDB" id="Q4C6H3"/>
<reference evidence="1" key="1">
    <citation type="submission" date="2004-02" db="EMBL/GenBank/DDBJ databases">
        <authorList>
            <consortium name="DOE Joint Genome Institute"/>
        </authorList>
    </citation>
    <scope>NUCLEOTIDE SEQUENCE [LARGE SCALE GENOMIC DNA]</scope>
    <source>
        <strain evidence="1">WH 8501</strain>
    </source>
</reference>
<accession>Q4C6H3</accession>
<evidence type="ECO:0000313" key="1">
    <source>
        <dbReference type="EMBL" id="EAM51995.1"/>
    </source>
</evidence>
<reference evidence="1" key="2">
    <citation type="submission" date="2005-06" db="EMBL/GenBank/DDBJ databases">
        <title>Sequencing of the draft genome and assembly of Crocosphaera watsonii WH 8501.</title>
        <authorList>
            <consortium name="US DOE Joint Genome Institute (JGI-PGF)"/>
            <person name="Copeland A."/>
            <person name="Lucas S."/>
            <person name="Lapidus A."/>
            <person name="Barry K."/>
            <person name="Detter C."/>
            <person name="Glavina T."/>
            <person name="Hammon N."/>
            <person name="Israni S."/>
            <person name="Pitluck S."/>
            <person name="Richardson P."/>
        </authorList>
    </citation>
    <scope>NUCLEOTIDE SEQUENCE [LARGE SCALE GENOMIC DNA]</scope>
    <source>
        <strain evidence="1">WH 8501</strain>
    </source>
</reference>
<comment type="caution">
    <text evidence="1">The sequence shown here is derived from an EMBL/GenBank/DDBJ whole genome shotgun (WGS) entry which is preliminary data.</text>
</comment>
<evidence type="ECO:0000313" key="2">
    <source>
        <dbReference type="Proteomes" id="UP000003922"/>
    </source>
</evidence>
<sequence length="109" mass="12097">MFETLIIEDLQGEESVLYETDFSSSTTHLAFNEESHLSFDKENMDLEADGLKDGLTSESSVIDILKVIESLSPEEQTTLAQELVKIPDMVNLILKAIAENVSRGHGEPE</sequence>
<gene>
    <name evidence="1" type="ORF">CwatDRAFT_5031</name>
</gene>
<reference evidence="1" key="3">
    <citation type="submission" date="2016-12" db="EMBL/GenBank/DDBJ databases">
        <title>Annotation of the draft genome assembly of Crocosphaera watsonii WH 8501.</title>
        <authorList>
            <consortium name="US DOE Joint Genome Institute (JGI-ORNL)"/>
            <person name="Larimer F."/>
            <person name="Land M."/>
        </authorList>
    </citation>
    <scope>NUCLEOTIDE SEQUENCE</scope>
    <source>
        <strain evidence="1">WH 8501</strain>
    </source>
</reference>
<name>Q4C6H3_CROWT</name>
<dbReference type="Proteomes" id="UP000003922">
    <property type="component" value="Unassembled WGS sequence"/>
</dbReference>
<proteinExistence type="predicted"/>